<evidence type="ECO:0000256" key="5">
    <source>
        <dbReference type="ARBA" id="ARBA00023136"/>
    </source>
</evidence>
<dbReference type="Gene3D" id="1.20.120.1630">
    <property type="match status" value="1"/>
</dbReference>
<protein>
    <recommendedName>
        <fullName evidence="6">Delta(14)-sterol reductase TM7SF2</fullName>
        <shortName evidence="6">Delta-14-SR</shortName>
        <ecNumber evidence="6">1.3.1.70</ecNumber>
    </recommendedName>
    <alternativeName>
        <fullName evidence="6">3-beta-hydroxysterol Delta (14)-reductase</fullName>
    </alternativeName>
    <alternativeName>
        <fullName evidence="6">C-14 sterol reductase</fullName>
    </alternativeName>
    <alternativeName>
        <fullName evidence="6">Sterol C14-reductase</fullName>
    </alternativeName>
    <alternativeName>
        <fullName evidence="6">Transmembrane 7 superfamily member 2</fullName>
    </alternativeName>
</protein>
<organism evidence="7 8">
    <name type="scientific">Taeniopygia guttata</name>
    <name type="common">Zebra finch</name>
    <name type="synonym">Poephila guttata</name>
    <dbReference type="NCBI Taxonomy" id="59729"/>
    <lineage>
        <taxon>Eukaryota</taxon>
        <taxon>Metazoa</taxon>
        <taxon>Chordata</taxon>
        <taxon>Craniata</taxon>
        <taxon>Vertebrata</taxon>
        <taxon>Euteleostomi</taxon>
        <taxon>Archelosauria</taxon>
        <taxon>Archosauria</taxon>
        <taxon>Dinosauria</taxon>
        <taxon>Saurischia</taxon>
        <taxon>Theropoda</taxon>
        <taxon>Coelurosauria</taxon>
        <taxon>Aves</taxon>
        <taxon>Neognathae</taxon>
        <taxon>Neoaves</taxon>
        <taxon>Telluraves</taxon>
        <taxon>Australaves</taxon>
        <taxon>Passeriformes</taxon>
        <taxon>Passeroidea</taxon>
        <taxon>Estrildidae</taxon>
        <taxon>Estrildinae</taxon>
        <taxon>Taeniopygia</taxon>
    </lineage>
</organism>
<keyword evidence="5 6" id="KW-0472">Membrane</keyword>
<accession>A0A674HD63</accession>
<dbReference type="GO" id="GO:0005789">
    <property type="term" value="C:endoplasmic reticulum membrane"/>
    <property type="evidence" value="ECO:0007669"/>
    <property type="project" value="UniProtKB-SubCell"/>
</dbReference>
<keyword evidence="6" id="KW-0256">Endoplasmic reticulum</keyword>
<feature type="transmembrane region" description="Helical" evidence="6">
    <location>
        <begin position="516"/>
        <end position="541"/>
    </location>
</feature>
<comment type="similarity">
    <text evidence="2 6">Belongs to the ERG4/ERG24 family.</text>
</comment>
<comment type="pathway">
    <text evidence="6">Steroid biosynthesis; cholesterol biosynthesis.</text>
</comment>
<dbReference type="InParanoid" id="A0A674HD63"/>
<keyword evidence="8" id="KW-1185">Reference proteome</keyword>
<dbReference type="PANTHER" id="PTHR21257:SF52">
    <property type="entry name" value="DELTA(14)-STEROL REDUCTASE TM7SF2"/>
    <property type="match status" value="1"/>
</dbReference>
<keyword evidence="6" id="KW-0752">Steroid biosynthesis</keyword>
<evidence type="ECO:0000313" key="8">
    <source>
        <dbReference type="Proteomes" id="UP000007754"/>
    </source>
</evidence>
<dbReference type="GO" id="GO:0005637">
    <property type="term" value="C:nuclear inner membrane"/>
    <property type="evidence" value="ECO:0007669"/>
    <property type="project" value="TreeGrafter"/>
</dbReference>
<evidence type="ECO:0000256" key="2">
    <source>
        <dbReference type="ARBA" id="ARBA00005402"/>
    </source>
</evidence>
<keyword evidence="6" id="KW-0152">Cholesterol biosynthesis</keyword>
<dbReference type="Ensembl" id="ENSTGUT00000028252.1">
    <property type="protein sequence ID" value="ENSTGUP00000032503.1"/>
    <property type="gene ID" value="ENSTGUG00000023246.1"/>
</dbReference>
<keyword evidence="6" id="KW-0560">Oxidoreductase</keyword>
<evidence type="ECO:0000256" key="6">
    <source>
        <dbReference type="RuleBase" id="RU369120"/>
    </source>
</evidence>
<sequence>MPLGAGGVRSRGSPFGGLESPLGGVGGPLLGGAGGLGSPLGVWGPLLGAGVPFGRGWGSGVPFWGLGSPLGVWGPLLGGWGPLWEGLGGWGPLLGGWGPLWEGLGGWGPLLGGWGPLWEGLGGWGPLLGGWGPLLGGAGGLGSPFGGLGTPFGRGWGPLLGTGGTRLSDLLRGWGGSDPFLGRGTPPGPFPRGDPFLGRGLTPPPGAGALTLLLPLGLVGVVSACVGEGQGWGTPALALPTPPALALVLAWVGAHGLGSCCGPPRSPGDTPGALRDLGWLLALGGALGGALALGVPLPPLCPLLPPLAAAASSVAFGLGLLILARRRLRGGGTGPLVYEFFVGGEPGSPLEPPESLHWERVGLCAWLLVLAAALGEQQRLWGSPSLPLALVAAAQSVPVLRRLRELSRNCPPSPGGFLGVFGALAWGPFGGPLPALLLLQRPQNRLGGAGGAACGGLYALGLWIFHGATTQRSLFSRDPRDPRVAGLPTVPTATGQVLLAGGWWGLVRRPDDLGELLMALGWTLPCGLSPPLLLLLAGAALRELRALVGERRQRRRFGGAWGGLCQRVPHRLLPLVY</sequence>
<comment type="function">
    <text evidence="6">Catalyzes the reduction of the C14-unsaturated bond of lanosterol, as part of the metabolic pathway leading to cholesterol biosynthesis.</text>
</comment>
<feature type="transmembrane region" description="Helical" evidence="6">
    <location>
        <begin position="485"/>
        <end position="504"/>
    </location>
</feature>
<reference evidence="7" key="2">
    <citation type="submission" date="2025-09" db="UniProtKB">
        <authorList>
            <consortium name="Ensembl"/>
        </authorList>
    </citation>
    <scope>IDENTIFICATION</scope>
</reference>
<evidence type="ECO:0000256" key="4">
    <source>
        <dbReference type="ARBA" id="ARBA00022989"/>
    </source>
</evidence>
<keyword evidence="6" id="KW-0444">Lipid biosynthesis</keyword>
<dbReference type="InterPro" id="IPR001171">
    <property type="entry name" value="ERG24_DHCR-like"/>
</dbReference>
<evidence type="ECO:0000256" key="1">
    <source>
        <dbReference type="ARBA" id="ARBA00004141"/>
    </source>
</evidence>
<evidence type="ECO:0000256" key="3">
    <source>
        <dbReference type="ARBA" id="ARBA00022692"/>
    </source>
</evidence>
<comment type="subcellular location">
    <subcellularLocation>
        <location evidence="6">Endoplasmic reticulum membrane</location>
        <topology evidence="6">Multi-pass membrane protein</topology>
    </subcellularLocation>
    <subcellularLocation>
        <location evidence="1">Membrane</location>
        <topology evidence="1">Multi-pass membrane protein</topology>
    </subcellularLocation>
    <subcellularLocation>
        <location evidence="6">Microsome membrane</location>
        <topology evidence="6">Multi-pass membrane protein</topology>
    </subcellularLocation>
</comment>
<dbReference type="PANTHER" id="PTHR21257">
    <property type="entry name" value="DELTA(14)-STEROL REDUCTASE"/>
    <property type="match status" value="1"/>
</dbReference>
<dbReference type="EC" id="1.3.1.70" evidence="6"/>
<comment type="catalytic activity">
    <reaction evidence="6">
        <text>4,4-dimethyl-5alpha-cholesta-8,24-dien-3beta-ol + NADP(+) = 4,4-dimethyl-5alpha-cholesta-8,14,24-trien-3beta-ol + NADPH + H(+)</text>
        <dbReference type="Rhea" id="RHEA:18561"/>
        <dbReference type="ChEBI" id="CHEBI:15378"/>
        <dbReference type="ChEBI" id="CHEBI:17813"/>
        <dbReference type="ChEBI" id="CHEBI:18364"/>
        <dbReference type="ChEBI" id="CHEBI:57783"/>
        <dbReference type="ChEBI" id="CHEBI:58349"/>
        <dbReference type="EC" id="1.3.1.70"/>
    </reaction>
</comment>
<keyword evidence="6" id="KW-0153">Cholesterol metabolism</keyword>
<keyword evidence="6" id="KW-0443">Lipid metabolism</keyword>
<dbReference type="Pfam" id="PF01222">
    <property type="entry name" value="ERG4_ERG24"/>
    <property type="match status" value="1"/>
</dbReference>
<keyword evidence="6" id="KW-0756">Sterol biosynthesis</keyword>
<reference evidence="7" key="1">
    <citation type="submission" date="2025-08" db="UniProtKB">
        <authorList>
            <consortium name="Ensembl"/>
        </authorList>
    </citation>
    <scope>IDENTIFICATION</scope>
</reference>
<dbReference type="AlphaFoldDB" id="A0A674HD63"/>
<dbReference type="Proteomes" id="UP000007754">
    <property type="component" value="Unplaced"/>
</dbReference>
<comment type="caution">
    <text evidence="6">Lacks conserved residue(s) required for the propagation of feature annotation.</text>
</comment>
<dbReference type="OMA" id="WGPLWEG"/>
<feature type="transmembrane region" description="Helical" evidence="6">
    <location>
        <begin position="303"/>
        <end position="324"/>
    </location>
</feature>
<feature type="transmembrane region" description="Helical" evidence="6">
    <location>
        <begin position="277"/>
        <end position="297"/>
    </location>
</feature>
<dbReference type="GeneTree" id="ENSGT00390000000417"/>
<feature type="transmembrane region" description="Helical" evidence="6">
    <location>
        <begin position="415"/>
        <end position="439"/>
    </location>
</feature>
<keyword evidence="4 6" id="KW-1133">Transmembrane helix</keyword>
<keyword evidence="6" id="KW-1207">Sterol metabolism</keyword>
<dbReference type="GO" id="GO:0006695">
    <property type="term" value="P:cholesterol biosynthetic process"/>
    <property type="evidence" value="ECO:0007669"/>
    <property type="project" value="UniProtKB-UniRule"/>
</dbReference>
<proteinExistence type="inferred from homology"/>
<feature type="transmembrane region" description="Helical" evidence="6">
    <location>
        <begin position="445"/>
        <end position="465"/>
    </location>
</feature>
<keyword evidence="6" id="KW-0753">Steroid metabolism</keyword>
<evidence type="ECO:0000313" key="7">
    <source>
        <dbReference type="Ensembl" id="ENSTGUP00000032503.1"/>
    </source>
</evidence>
<keyword evidence="3 6" id="KW-0812">Transmembrane</keyword>
<name>A0A674HD63_TAEGU</name>
<dbReference type="GO" id="GO:0050613">
    <property type="term" value="F:Delta14-sterol reductase activity"/>
    <property type="evidence" value="ECO:0007669"/>
    <property type="project" value="UniProtKB-UniRule"/>
</dbReference>